<proteinExistence type="predicted"/>
<keyword evidence="3" id="KW-1185">Reference proteome</keyword>
<feature type="region of interest" description="Disordered" evidence="1">
    <location>
        <begin position="1514"/>
        <end position="1559"/>
    </location>
</feature>
<evidence type="ECO:0000313" key="3">
    <source>
        <dbReference type="Proteomes" id="UP000092460"/>
    </source>
</evidence>
<reference evidence="3" key="1">
    <citation type="submission" date="2015-01" db="EMBL/GenBank/DDBJ databases">
        <authorList>
            <person name="Aksoy S."/>
            <person name="Warren W."/>
            <person name="Wilson R.K."/>
        </authorList>
    </citation>
    <scope>NUCLEOTIDE SEQUENCE [LARGE SCALE GENOMIC DNA]</scope>
    <source>
        <strain evidence="3">IAEA</strain>
    </source>
</reference>
<protein>
    <recommendedName>
        <fullName evidence="4">Protein three rows</fullName>
    </recommendedName>
</protein>
<evidence type="ECO:0000313" key="2">
    <source>
        <dbReference type="EnsemblMetazoa" id="GPPI009985-PA"/>
    </source>
</evidence>
<dbReference type="Proteomes" id="UP000092460">
    <property type="component" value="Unassembled WGS sequence"/>
</dbReference>
<evidence type="ECO:0008006" key="4">
    <source>
        <dbReference type="Google" id="ProtNLM"/>
    </source>
</evidence>
<reference evidence="2" key="2">
    <citation type="submission" date="2020-05" db="UniProtKB">
        <authorList>
            <consortium name="EnsemblMetazoa"/>
        </authorList>
    </citation>
    <scope>IDENTIFICATION</scope>
    <source>
        <strain evidence="2">IAEA</strain>
    </source>
</reference>
<sequence>MDKDFQGELIGTEKQAIDAKGQIAKSFELIGKSTGAKNQLIFAAKILRAISRCDGKHMHIYSDILNNIFGRQLKPEASEKYWIIFLDYFRHIHYLLVDKEEYRQAWLTFKTISGYTRKLQTENAAKIFINIYCYQLHLEIKRLKHDVLKAVEESKIIVRALAEIYREMLQKNHEMNYQYMDILSYSFQWLMPINGLVRMSTLYSALPKTDVEAMFNSLFQLYGMQKLTKPPKEKFDKHMLECLEILHSLLQFDIINKLELKLSFFLLKSYRSSSLLKTHEAISIFFQFFAECMEAIILENPATNHHKVFYEKCNDLKTYFENNSKFCQSEAWFSQSIIMLNYMINQMLNLDLFNLFWEKNSEPRSYNALLELMVELVKLCTFVNNQSKLYKIACCSSVRKHLAVGFAQICLATYTIQSKVAKEQKELLWESMEEANGKVLDLILKNMSFIVNYGLKVANTMDCITSTCQDMQVLLTRFKQITLEIQTDRQATTCVYLLELFLRIKQKISSKEWSGLLRRLYKAKLPFNSLPTSRELQMCFIASLVTHGQELDSNLIRSQINCFYASSENNQSQQHEKCLLALYKAFNGRLKPLLNFEERKMLYWFDMRHVTKYCKSNEMLMRSLIDFSPTKYDLVLAVRLSKLHGHALKRLQGLYALLKERSENHLEHLTYAHIDVIFLLEKYESRKNHPKLDSKELLEDNLEQLLKRGEFKAILLKNELELVHLAIEAYQAFETFYEKFAAEFISCDEAFIDWELLMDDLGFLAQYLQSAGYLECSSRAWLLLYKSALLARDKYTALKGLTFICEYSDLIDEKKCLPSGSLETEIKQHFPFLITSLNNVNSIAKRYQSTVFLAILQIANYYYARCSRCTYGRLLLQMVEEKHNSLIDRQGKYDLIKGSLDAIQIRWLCKHNNRDQSANLLMNECLLRKIDETVDKFHDFVYISSGDSLSYAILLTNLTLEMAEYAANRLCDNFLNAFFVAILSIALQSGLALRFVHILSMWMWINLQQEHVEKAQIKVKVMEYVMGLKDHKELSQEVVTKDILLNISKEIAPAPNASMESMRKLVLTQLSPLRMGQLQLNLSTRAASLAAFFNNNTCESLLPVSDVVEWSLFTVGCLTARLHFICEAYEQLDKFYEQSYDWLQKRQSYFNKEYFKNIQLLAGQHHINYLRSQHHYEEAIRNLKDIVEDSKKCKSKIDLVYSINFELQLQSAEQEAQVHATKQLNMGFGGSPEEKGNHLRKIMREKALLEMVRSTRKCCDVFKTEKSLAYKSESSGSTSSIESKDKVELIYLSDSVTPSTINKKQGGYSIISKRAKSEERSDLELHTPNVTNGNCKRQLPKTASKILVSSTDSCVNNILSHTKENLNKVETEVLVIKRGRKQQIVKQPSAPVIILEDSDIITPSEKVSKSRLFLESSKPSISDVNTVRNHRPTTRLYRQRKLLEENNGKLEQYRNSEDSLGLAIDHEQATTNVNVRSPANLVIVDRPSINCSNYEDKYEDDEPSTSAQATARRLRKRRHADDPVIQKAAAETFTKRRHLNEPINEPMPDVEELRETVQN</sequence>
<dbReference type="EnsemblMetazoa" id="GPPI009985-RA">
    <property type="protein sequence ID" value="GPPI009985-PA"/>
    <property type="gene ID" value="GPPI009985"/>
</dbReference>
<evidence type="ECO:0000256" key="1">
    <source>
        <dbReference type="SAM" id="MobiDB-lite"/>
    </source>
</evidence>
<accession>A0A1B0AVG0</accession>
<dbReference type="EMBL" id="JXJN01004235">
    <property type="status" value="NOT_ANNOTATED_CDS"/>
    <property type="molecule type" value="Genomic_DNA"/>
</dbReference>
<organism evidence="2 3">
    <name type="scientific">Glossina palpalis gambiensis</name>
    <dbReference type="NCBI Taxonomy" id="67801"/>
    <lineage>
        <taxon>Eukaryota</taxon>
        <taxon>Metazoa</taxon>
        <taxon>Ecdysozoa</taxon>
        <taxon>Arthropoda</taxon>
        <taxon>Hexapoda</taxon>
        <taxon>Insecta</taxon>
        <taxon>Pterygota</taxon>
        <taxon>Neoptera</taxon>
        <taxon>Endopterygota</taxon>
        <taxon>Diptera</taxon>
        <taxon>Brachycera</taxon>
        <taxon>Muscomorpha</taxon>
        <taxon>Hippoboscoidea</taxon>
        <taxon>Glossinidae</taxon>
        <taxon>Glossina</taxon>
    </lineage>
</organism>
<name>A0A1B0AVG0_9MUSC</name>
<dbReference type="VEuPathDB" id="VectorBase:GPPI009985"/>